<protein>
    <submittedName>
        <fullName evidence="2">Uncharacterized protein</fullName>
    </submittedName>
</protein>
<feature type="compositionally biased region" description="Low complexity" evidence="1">
    <location>
        <begin position="50"/>
        <end position="61"/>
    </location>
</feature>
<dbReference type="EMBL" id="JADCNM010000014">
    <property type="protein sequence ID" value="KAG0453997.1"/>
    <property type="molecule type" value="Genomic_DNA"/>
</dbReference>
<organism evidence="2 3">
    <name type="scientific">Vanilla planifolia</name>
    <name type="common">Vanilla</name>
    <dbReference type="NCBI Taxonomy" id="51239"/>
    <lineage>
        <taxon>Eukaryota</taxon>
        <taxon>Viridiplantae</taxon>
        <taxon>Streptophyta</taxon>
        <taxon>Embryophyta</taxon>
        <taxon>Tracheophyta</taxon>
        <taxon>Spermatophyta</taxon>
        <taxon>Magnoliopsida</taxon>
        <taxon>Liliopsida</taxon>
        <taxon>Asparagales</taxon>
        <taxon>Orchidaceae</taxon>
        <taxon>Vanilloideae</taxon>
        <taxon>Vanilleae</taxon>
        <taxon>Vanilla</taxon>
    </lineage>
</organism>
<feature type="region of interest" description="Disordered" evidence="1">
    <location>
        <begin position="1"/>
        <end position="61"/>
    </location>
</feature>
<sequence length="61" mass="6903">MIAPQSRSANPIVAASAYPLIMERPTPLQDEEDKDEDDDDDDHDDHHNNNNDNNNNHIPNP</sequence>
<feature type="compositionally biased region" description="Acidic residues" evidence="1">
    <location>
        <begin position="29"/>
        <end position="43"/>
    </location>
</feature>
<proteinExistence type="predicted"/>
<evidence type="ECO:0000313" key="2">
    <source>
        <dbReference type="EMBL" id="KAG0453997.1"/>
    </source>
</evidence>
<evidence type="ECO:0000256" key="1">
    <source>
        <dbReference type="SAM" id="MobiDB-lite"/>
    </source>
</evidence>
<comment type="caution">
    <text evidence="2">The sequence shown here is derived from an EMBL/GenBank/DDBJ whole genome shotgun (WGS) entry which is preliminary data.</text>
</comment>
<dbReference type="AlphaFoldDB" id="A0A835UA28"/>
<accession>A0A835UA28</accession>
<evidence type="ECO:0000313" key="3">
    <source>
        <dbReference type="Proteomes" id="UP000639772"/>
    </source>
</evidence>
<dbReference type="Proteomes" id="UP000639772">
    <property type="component" value="Unassembled WGS sequence"/>
</dbReference>
<reference evidence="2 3" key="1">
    <citation type="journal article" date="2020" name="Nat. Food">
        <title>A phased Vanilla planifolia genome enables genetic improvement of flavour and production.</title>
        <authorList>
            <person name="Hasing T."/>
            <person name="Tang H."/>
            <person name="Brym M."/>
            <person name="Khazi F."/>
            <person name="Huang T."/>
            <person name="Chambers A.H."/>
        </authorList>
    </citation>
    <scope>NUCLEOTIDE SEQUENCE [LARGE SCALE GENOMIC DNA]</scope>
    <source>
        <tissue evidence="2">Leaf</tissue>
    </source>
</reference>
<gene>
    <name evidence="2" type="ORF">HPP92_025301</name>
</gene>
<name>A0A835UA28_VANPL</name>